<comment type="caution">
    <text evidence="2">The sequence shown here is derived from an EMBL/GenBank/DDBJ whole genome shotgun (WGS) entry which is preliminary data.</text>
</comment>
<name>A0ABD3NDA2_9STRA</name>
<feature type="compositionally biased region" description="Polar residues" evidence="1">
    <location>
        <begin position="328"/>
        <end position="347"/>
    </location>
</feature>
<feature type="compositionally biased region" description="Polar residues" evidence="1">
    <location>
        <begin position="127"/>
        <end position="152"/>
    </location>
</feature>
<dbReference type="EMBL" id="JALLBG020000006">
    <property type="protein sequence ID" value="KAL3772672.1"/>
    <property type="molecule type" value="Genomic_DNA"/>
</dbReference>
<gene>
    <name evidence="2" type="ORF">ACHAWU_004681</name>
</gene>
<proteinExistence type="predicted"/>
<evidence type="ECO:0000256" key="1">
    <source>
        <dbReference type="SAM" id="MobiDB-lite"/>
    </source>
</evidence>
<feature type="region of interest" description="Disordered" evidence="1">
    <location>
        <begin position="587"/>
        <end position="609"/>
    </location>
</feature>
<organism evidence="2 3">
    <name type="scientific">Discostella pseudostelligera</name>
    <dbReference type="NCBI Taxonomy" id="259834"/>
    <lineage>
        <taxon>Eukaryota</taxon>
        <taxon>Sar</taxon>
        <taxon>Stramenopiles</taxon>
        <taxon>Ochrophyta</taxon>
        <taxon>Bacillariophyta</taxon>
        <taxon>Coscinodiscophyceae</taxon>
        <taxon>Thalassiosirophycidae</taxon>
        <taxon>Stephanodiscales</taxon>
        <taxon>Stephanodiscaceae</taxon>
        <taxon>Discostella</taxon>
    </lineage>
</organism>
<reference evidence="2 3" key="1">
    <citation type="submission" date="2024-10" db="EMBL/GenBank/DDBJ databases">
        <title>Updated reference genomes for cyclostephanoid diatoms.</title>
        <authorList>
            <person name="Roberts W.R."/>
            <person name="Alverson A.J."/>
        </authorList>
    </citation>
    <scope>NUCLEOTIDE SEQUENCE [LARGE SCALE GENOMIC DNA]</scope>
    <source>
        <strain evidence="2 3">AJA232-27</strain>
    </source>
</reference>
<feature type="region of interest" description="Disordered" evidence="1">
    <location>
        <begin position="68"/>
        <end position="152"/>
    </location>
</feature>
<protein>
    <submittedName>
        <fullName evidence="2">Uncharacterized protein</fullName>
    </submittedName>
</protein>
<feature type="compositionally biased region" description="Basic and acidic residues" evidence="1">
    <location>
        <begin position="587"/>
        <end position="607"/>
    </location>
</feature>
<keyword evidence="3" id="KW-1185">Reference proteome</keyword>
<feature type="region of interest" description="Disordered" evidence="1">
    <location>
        <begin position="311"/>
        <end position="347"/>
    </location>
</feature>
<dbReference type="AlphaFoldDB" id="A0ABD3NDA2"/>
<sequence>MTSDCTMDEVGEDTVTRDCDFYRHLPNGDDGGDGDDDPTSRRLREHNMCNNSDSVLVDDQIIQLATSSQYLPMQDDSNEDQQLPQSFMMPKGDDDDGGDDDPTSRRLRLREQNDDDNNSAGADVDVQNATPFQYPPTNNESNNDYYVPLSSPQLPQSVRKTAINSSLNSSHENNDQQPIDITTRIHQQPYYMEMEVEYNDDNNNNTNTKIIDPSFQQHAMELNVALEALESMRRANFAVEFSLAAASFPLRHDKCTFCQREALHKFLAANPKKNVGKSGSGSVKNGSSSSSILKLDGSRLRRFHSSVGSYLYSSKTEPDSDAVEGSKSVATATRSSHAPLASQSNSCLSTMDGGGGVTKSTMGSSSTASTSMLKKVYPPCLTCGHPTCTTHSSSAMSKRSVTICQSCAYLYELDYLVQTIASAAASSNPLAECQQKVNDMIDCYDRAKLLLEYASEYAEEIAAALESNTARSNKIGVGSSASGIVSGITGVIGCGALFFPPVAVAGVPLLIASLVFGTGATTVSTGDAAVRQFFSEPVRLADKMFALHGMVLSLLRITDVLRNGLSSSSDGPLLTVSCSRDDMNEINDEKKEEKKSPQSASAEKDAVDNNGVTSSVASTEFAVAGSTKSSSSSVVGRSTRYLGRVCTTASSSISFIPIVGGVLSGASIYFEGKELKRTLAKISEGNPCAKAERIRSIKSQLSMLPDSKTIAAECRSLLEQAHRYDSGREYKSLAR</sequence>
<accession>A0ABD3NDA2</accession>
<evidence type="ECO:0000313" key="3">
    <source>
        <dbReference type="Proteomes" id="UP001530293"/>
    </source>
</evidence>
<dbReference type="Proteomes" id="UP001530293">
    <property type="component" value="Unassembled WGS sequence"/>
</dbReference>
<evidence type="ECO:0000313" key="2">
    <source>
        <dbReference type="EMBL" id="KAL3772672.1"/>
    </source>
</evidence>